<dbReference type="Gene3D" id="3.30.420.150">
    <property type="entry name" value="Exopolyphosphatase. Domain 2"/>
    <property type="match status" value="1"/>
</dbReference>
<evidence type="ECO:0000256" key="12">
    <source>
        <dbReference type="ARBA" id="ARBA00022840"/>
    </source>
</evidence>
<keyword evidence="17" id="KW-0325">Glycoprotein</keyword>
<dbReference type="InterPro" id="IPR000407">
    <property type="entry name" value="GDA1_CD39_NTPase"/>
</dbReference>
<evidence type="ECO:0000256" key="7">
    <source>
        <dbReference type="ARBA" id="ARBA00022692"/>
    </source>
</evidence>
<dbReference type="EMBL" id="VWZI01015777">
    <property type="protein sequence ID" value="NXG49350.1"/>
    <property type="molecule type" value="Genomic_DNA"/>
</dbReference>
<evidence type="ECO:0000256" key="17">
    <source>
        <dbReference type="ARBA" id="ARBA00023180"/>
    </source>
</evidence>
<dbReference type="Pfam" id="PF01150">
    <property type="entry name" value="GDA1_CD39"/>
    <property type="match status" value="1"/>
</dbReference>
<keyword evidence="9 20" id="KW-0547">Nucleotide-binding</keyword>
<evidence type="ECO:0000256" key="19">
    <source>
        <dbReference type="ARBA" id="ARBA00049175"/>
    </source>
</evidence>
<dbReference type="PANTHER" id="PTHR11782">
    <property type="entry name" value="ADENOSINE/GUANOSINE DIPHOSPHATASE"/>
    <property type="match status" value="1"/>
</dbReference>
<dbReference type="EC" id="3.6.1.5" evidence="5"/>
<evidence type="ECO:0000256" key="9">
    <source>
        <dbReference type="ARBA" id="ARBA00022741"/>
    </source>
</evidence>
<keyword evidence="15 22" id="KW-0472">Membrane</keyword>
<sequence length="313" mass="33972">QWSFTGRWSHPPAEDVVGALDLGGASAQISFLPGTPLRDSSTRALLRLYGTNYSIYTHSYLCYGQQQALKMLLASLHQGNSSSPQTSQPCYPRGYQENSTVAELHDSPCVQAPSTPSPAESLRVTGPGPEHSAKGRQSSFCSASQQAGFTNLPTLGLEHPQAFSGLYHSLHLLNLTGGQPLSLVKASVRQLCNSSWHQVQERFPSLGSRQLRDACAASSYTLALLLQGYSFDNSSWPHIHFVQQVASIDVGWSLGYMLNLTNIIPSEAPQRVVGLQRSSWTAATVLLSIMLILTFCLLTALCCLKGSSAYERL</sequence>
<evidence type="ECO:0000256" key="16">
    <source>
        <dbReference type="ARBA" id="ARBA00023157"/>
    </source>
</evidence>
<evidence type="ECO:0000256" key="20">
    <source>
        <dbReference type="PIRSR" id="PIRSR600407-2"/>
    </source>
</evidence>
<evidence type="ECO:0000256" key="22">
    <source>
        <dbReference type="SAM" id="Phobius"/>
    </source>
</evidence>
<feature type="region of interest" description="Disordered" evidence="21">
    <location>
        <begin position="110"/>
        <end position="137"/>
    </location>
</feature>
<evidence type="ECO:0000313" key="23">
    <source>
        <dbReference type="EMBL" id="NXG49350.1"/>
    </source>
</evidence>
<keyword evidence="10 23" id="KW-0378">Hydrolase</keyword>
<gene>
    <name evidence="23" type="primary">Entpd8</name>
    <name evidence="23" type="ORF">PSIHAE_R07333</name>
</gene>
<keyword evidence="24" id="KW-1185">Reference proteome</keyword>
<comment type="cofactor">
    <cofactor evidence="1">
        <name>Ca(2+)</name>
        <dbReference type="ChEBI" id="CHEBI:29108"/>
    </cofactor>
</comment>
<evidence type="ECO:0000256" key="10">
    <source>
        <dbReference type="ARBA" id="ARBA00022801"/>
    </source>
</evidence>
<evidence type="ECO:0000256" key="15">
    <source>
        <dbReference type="ARBA" id="ARBA00023136"/>
    </source>
</evidence>
<keyword evidence="16" id="KW-1015">Disulfide bond</keyword>
<evidence type="ECO:0000256" key="13">
    <source>
        <dbReference type="ARBA" id="ARBA00022842"/>
    </source>
</evidence>
<keyword evidence="7 22" id="KW-0812">Transmembrane</keyword>
<dbReference type="GO" id="GO:0045134">
    <property type="term" value="F:UDP phosphatase activity"/>
    <property type="evidence" value="ECO:0007669"/>
    <property type="project" value="TreeGrafter"/>
</dbReference>
<evidence type="ECO:0000256" key="4">
    <source>
        <dbReference type="ARBA" id="ARBA00009283"/>
    </source>
</evidence>
<keyword evidence="13" id="KW-0460">Magnesium</keyword>
<keyword evidence="8" id="KW-0479">Metal-binding</keyword>
<dbReference type="PANTHER" id="PTHR11782:SF31">
    <property type="entry name" value="ECTONUCLEOSIDE TRIPHOSPHATE DIPHOSPHOHYDROLASE 8"/>
    <property type="match status" value="1"/>
</dbReference>
<protein>
    <recommendedName>
        <fullName evidence="18">Ectonucleoside triphosphate diphosphohydrolase 8</fullName>
        <ecNumber evidence="5">3.6.1.5</ecNumber>
    </recommendedName>
</protein>
<dbReference type="GO" id="GO:0004050">
    <property type="term" value="F:apyrase activity"/>
    <property type="evidence" value="ECO:0007669"/>
    <property type="project" value="UniProtKB-EC"/>
</dbReference>
<dbReference type="GO" id="GO:0005886">
    <property type="term" value="C:plasma membrane"/>
    <property type="evidence" value="ECO:0007669"/>
    <property type="project" value="UniProtKB-SubCell"/>
</dbReference>
<dbReference type="GO" id="GO:0017111">
    <property type="term" value="F:ribonucleoside triphosphate phosphatase activity"/>
    <property type="evidence" value="ECO:0007669"/>
    <property type="project" value="TreeGrafter"/>
</dbReference>
<evidence type="ECO:0000313" key="24">
    <source>
        <dbReference type="Proteomes" id="UP000574528"/>
    </source>
</evidence>
<evidence type="ECO:0000256" key="3">
    <source>
        <dbReference type="ARBA" id="ARBA00004651"/>
    </source>
</evidence>
<comment type="cofactor">
    <cofactor evidence="2">
        <name>Mg(2+)</name>
        <dbReference type="ChEBI" id="CHEBI:18420"/>
    </cofactor>
</comment>
<dbReference type="GO" id="GO:0005524">
    <property type="term" value="F:ATP binding"/>
    <property type="evidence" value="ECO:0007669"/>
    <property type="project" value="UniProtKB-KW"/>
</dbReference>
<keyword evidence="14 22" id="KW-1133">Transmembrane helix</keyword>
<feature type="non-terminal residue" evidence="23">
    <location>
        <position position="313"/>
    </location>
</feature>
<comment type="catalytic activity">
    <reaction evidence="19">
        <text>a ribonucleoside 5'-triphosphate + 2 H2O = a ribonucleoside 5'-phosphate + 2 phosphate + 2 H(+)</text>
        <dbReference type="Rhea" id="RHEA:36795"/>
        <dbReference type="ChEBI" id="CHEBI:15377"/>
        <dbReference type="ChEBI" id="CHEBI:15378"/>
        <dbReference type="ChEBI" id="CHEBI:43474"/>
        <dbReference type="ChEBI" id="CHEBI:58043"/>
        <dbReference type="ChEBI" id="CHEBI:61557"/>
        <dbReference type="EC" id="3.6.1.5"/>
    </reaction>
</comment>
<organism evidence="23 24">
    <name type="scientific">Psilopogon haemacephalus</name>
    <name type="common">coppersmith barbet</name>
    <dbReference type="NCBI Taxonomy" id="2585815"/>
    <lineage>
        <taxon>Eukaryota</taxon>
        <taxon>Metazoa</taxon>
        <taxon>Chordata</taxon>
        <taxon>Craniata</taxon>
        <taxon>Vertebrata</taxon>
        <taxon>Euteleostomi</taxon>
        <taxon>Archelosauria</taxon>
        <taxon>Archosauria</taxon>
        <taxon>Dinosauria</taxon>
        <taxon>Saurischia</taxon>
        <taxon>Theropoda</taxon>
        <taxon>Coelurosauria</taxon>
        <taxon>Aves</taxon>
        <taxon>Neognathae</taxon>
        <taxon>Neoaves</taxon>
        <taxon>Telluraves</taxon>
        <taxon>Coraciimorphae</taxon>
        <taxon>Piciformes</taxon>
        <taxon>Megalaimidae</taxon>
        <taxon>Psilopogon</taxon>
    </lineage>
</organism>
<reference evidence="23 24" key="1">
    <citation type="submission" date="2019-09" db="EMBL/GenBank/DDBJ databases">
        <title>Bird 10,000 Genomes (B10K) Project - Family phase.</title>
        <authorList>
            <person name="Zhang G."/>
        </authorList>
    </citation>
    <scope>NUCLEOTIDE SEQUENCE [LARGE SCALE GENOMIC DNA]</scope>
    <source>
        <strain evidence="23">B10K-DU-001-24</strain>
        <tissue evidence="23">Muscle</tissue>
    </source>
</reference>
<evidence type="ECO:0000256" key="2">
    <source>
        <dbReference type="ARBA" id="ARBA00001946"/>
    </source>
</evidence>
<evidence type="ECO:0000256" key="5">
    <source>
        <dbReference type="ARBA" id="ARBA00012148"/>
    </source>
</evidence>
<keyword evidence="6" id="KW-1003">Cell membrane</keyword>
<feature type="non-terminal residue" evidence="23">
    <location>
        <position position="1"/>
    </location>
</feature>
<evidence type="ECO:0000256" key="21">
    <source>
        <dbReference type="SAM" id="MobiDB-lite"/>
    </source>
</evidence>
<feature type="binding site" evidence="20">
    <location>
        <begin position="24"/>
        <end position="28"/>
    </location>
    <ligand>
        <name>ATP</name>
        <dbReference type="ChEBI" id="CHEBI:30616"/>
    </ligand>
</feature>
<name>A0A7K9CCH3_9PICI</name>
<feature type="transmembrane region" description="Helical" evidence="22">
    <location>
        <begin position="280"/>
        <end position="304"/>
    </location>
</feature>
<proteinExistence type="inferred from homology"/>
<keyword evidence="11" id="KW-0106">Calcium</keyword>
<dbReference type="AlphaFoldDB" id="A0A7K9CCH3"/>
<evidence type="ECO:0000256" key="8">
    <source>
        <dbReference type="ARBA" id="ARBA00022723"/>
    </source>
</evidence>
<evidence type="ECO:0000256" key="11">
    <source>
        <dbReference type="ARBA" id="ARBA00022837"/>
    </source>
</evidence>
<evidence type="ECO:0000256" key="18">
    <source>
        <dbReference type="ARBA" id="ARBA00039598"/>
    </source>
</evidence>
<comment type="subcellular location">
    <subcellularLocation>
        <location evidence="3">Cell membrane</location>
        <topology evidence="3">Multi-pass membrane protein</topology>
    </subcellularLocation>
</comment>
<dbReference type="GO" id="GO:0046872">
    <property type="term" value="F:metal ion binding"/>
    <property type="evidence" value="ECO:0007669"/>
    <property type="project" value="UniProtKB-KW"/>
</dbReference>
<accession>A0A7K9CCH3</accession>
<keyword evidence="12 20" id="KW-0067">ATP-binding</keyword>
<dbReference type="GO" id="GO:0009134">
    <property type="term" value="P:nucleoside diphosphate catabolic process"/>
    <property type="evidence" value="ECO:0007669"/>
    <property type="project" value="TreeGrafter"/>
</dbReference>
<dbReference type="GO" id="GO:0004382">
    <property type="term" value="F:GDP phosphatase activity"/>
    <property type="evidence" value="ECO:0007669"/>
    <property type="project" value="TreeGrafter"/>
</dbReference>
<comment type="caution">
    <text evidence="23">The sequence shown here is derived from an EMBL/GenBank/DDBJ whole genome shotgun (WGS) entry which is preliminary data.</text>
</comment>
<evidence type="ECO:0000256" key="1">
    <source>
        <dbReference type="ARBA" id="ARBA00001913"/>
    </source>
</evidence>
<dbReference type="OrthoDB" id="6372431at2759"/>
<comment type="similarity">
    <text evidence="4">Belongs to the GDA1/CD39 NTPase family.</text>
</comment>
<evidence type="ECO:0000256" key="14">
    <source>
        <dbReference type="ARBA" id="ARBA00022989"/>
    </source>
</evidence>
<dbReference type="Proteomes" id="UP000574528">
    <property type="component" value="Unassembled WGS sequence"/>
</dbReference>
<evidence type="ECO:0000256" key="6">
    <source>
        <dbReference type="ARBA" id="ARBA00022475"/>
    </source>
</evidence>